<dbReference type="Gene3D" id="3.30.70.270">
    <property type="match status" value="1"/>
</dbReference>
<dbReference type="SUPFAM" id="SSF56672">
    <property type="entry name" value="DNA/RNA polymerases"/>
    <property type="match status" value="1"/>
</dbReference>
<comment type="caution">
    <text evidence="2">The sequence shown here is derived from an EMBL/GenBank/DDBJ whole genome shotgun (WGS) entry which is preliminary data.</text>
</comment>
<keyword evidence="2" id="KW-0548">Nucleotidyltransferase</keyword>
<keyword evidence="2" id="KW-0695">RNA-directed DNA polymerase</keyword>
<dbReference type="InterPro" id="IPR051320">
    <property type="entry name" value="Viral_Replic_Matur_Polypro"/>
</dbReference>
<sequence length="247" mass="27880">MIASGNALPPPAYGGVCDINVEDHAPIKQRARRIPIRYLQKLHELLKGLLKANVVSFSDSQWDSPIVIVLKKNGEDIRLCIDYKMANAVIAIMEYAMPLVDDLLTHTDLDSYMWFCSLDAASGFWAIIMTHRARKISAFVCPLGHFEWLRMPFRVKNAPMIYQRMIDNALWGFVQPKGGWRFFAEKMKTAEDIVKSKQVHSAEHSINSWGESPIVNTKFAAARSDVENHDPVLKLVNEPTIVICAGL</sequence>
<dbReference type="AlphaFoldDB" id="A0A225V3Z5"/>
<gene>
    <name evidence="2" type="ORF">PHMEG_00029149</name>
</gene>
<dbReference type="Gene3D" id="3.10.10.10">
    <property type="entry name" value="HIV Type 1 Reverse Transcriptase, subunit A, domain 1"/>
    <property type="match status" value="1"/>
</dbReference>
<keyword evidence="3" id="KW-1185">Reference proteome</keyword>
<dbReference type="PANTHER" id="PTHR33064:SF37">
    <property type="entry name" value="RIBONUCLEASE H"/>
    <property type="match status" value="1"/>
</dbReference>
<evidence type="ECO:0000313" key="3">
    <source>
        <dbReference type="Proteomes" id="UP000198211"/>
    </source>
</evidence>
<protein>
    <submittedName>
        <fullName evidence="2">Reverse transcriptase</fullName>
    </submittedName>
</protein>
<dbReference type="CDD" id="cd01647">
    <property type="entry name" value="RT_LTR"/>
    <property type="match status" value="1"/>
</dbReference>
<evidence type="ECO:0000259" key="1">
    <source>
        <dbReference type="Pfam" id="PF00078"/>
    </source>
</evidence>
<name>A0A225V3Z5_9STRA</name>
<dbReference type="OrthoDB" id="100410at2759"/>
<evidence type="ECO:0000313" key="2">
    <source>
        <dbReference type="EMBL" id="OWY99793.1"/>
    </source>
</evidence>
<dbReference type="PANTHER" id="PTHR33064">
    <property type="entry name" value="POL PROTEIN"/>
    <property type="match status" value="1"/>
</dbReference>
<accession>A0A225V3Z5</accession>
<keyword evidence="2" id="KW-0808">Transferase</keyword>
<dbReference type="Proteomes" id="UP000198211">
    <property type="component" value="Unassembled WGS sequence"/>
</dbReference>
<organism evidence="2 3">
    <name type="scientific">Phytophthora megakarya</name>
    <dbReference type="NCBI Taxonomy" id="4795"/>
    <lineage>
        <taxon>Eukaryota</taxon>
        <taxon>Sar</taxon>
        <taxon>Stramenopiles</taxon>
        <taxon>Oomycota</taxon>
        <taxon>Peronosporomycetes</taxon>
        <taxon>Peronosporales</taxon>
        <taxon>Peronosporaceae</taxon>
        <taxon>Phytophthora</taxon>
    </lineage>
</organism>
<dbReference type="InterPro" id="IPR000477">
    <property type="entry name" value="RT_dom"/>
</dbReference>
<proteinExistence type="predicted"/>
<dbReference type="EMBL" id="NBNE01008165">
    <property type="protein sequence ID" value="OWY99793.1"/>
    <property type="molecule type" value="Genomic_DNA"/>
</dbReference>
<dbReference type="InterPro" id="IPR043502">
    <property type="entry name" value="DNA/RNA_pol_sf"/>
</dbReference>
<feature type="domain" description="Reverse transcriptase" evidence="1">
    <location>
        <begin position="71"/>
        <end position="170"/>
    </location>
</feature>
<dbReference type="GO" id="GO:0003964">
    <property type="term" value="F:RNA-directed DNA polymerase activity"/>
    <property type="evidence" value="ECO:0007669"/>
    <property type="project" value="UniProtKB-KW"/>
</dbReference>
<dbReference type="Pfam" id="PF00078">
    <property type="entry name" value="RVT_1"/>
    <property type="match status" value="1"/>
</dbReference>
<reference evidence="3" key="1">
    <citation type="submission" date="2017-03" db="EMBL/GenBank/DDBJ databases">
        <title>Phytopthora megakarya and P. palmivora, two closely related causual agents of cacao black pod achieved similar genome size and gene model numbers by different mechanisms.</title>
        <authorList>
            <person name="Ali S."/>
            <person name="Shao J."/>
            <person name="Larry D.J."/>
            <person name="Kronmiller B."/>
            <person name="Shen D."/>
            <person name="Strem M.D."/>
            <person name="Melnick R.L."/>
            <person name="Guiltinan M.J."/>
            <person name="Tyler B.M."/>
            <person name="Meinhardt L.W."/>
            <person name="Bailey B.A."/>
        </authorList>
    </citation>
    <scope>NUCLEOTIDE SEQUENCE [LARGE SCALE GENOMIC DNA]</scope>
    <source>
        <strain evidence="3">zdho120</strain>
    </source>
</reference>
<dbReference type="InterPro" id="IPR043128">
    <property type="entry name" value="Rev_trsase/Diguanyl_cyclase"/>
</dbReference>